<evidence type="ECO:0000313" key="1">
    <source>
        <dbReference type="EMBL" id="OJD11913.1"/>
    </source>
</evidence>
<dbReference type="OrthoDB" id="4175897at2759"/>
<evidence type="ECO:0000313" key="2">
    <source>
        <dbReference type="Proteomes" id="UP000182235"/>
    </source>
</evidence>
<accession>A0A1J9P5D1</accession>
<gene>
    <name evidence="1" type="ORF">AJ78_07419</name>
</gene>
<reference evidence="1 2" key="1">
    <citation type="submission" date="2015-07" db="EMBL/GenBank/DDBJ databases">
        <title>Emmonsia species relationships and genome sequence.</title>
        <authorList>
            <consortium name="The Broad Institute Genomics Platform"/>
            <person name="Cuomo C.A."/>
            <person name="Munoz J.F."/>
            <person name="Imamovic A."/>
            <person name="Priest M.E."/>
            <person name="Young S."/>
            <person name="Clay O.K."/>
            <person name="McEwen J.G."/>
        </authorList>
    </citation>
    <scope>NUCLEOTIDE SEQUENCE [LARGE SCALE GENOMIC DNA]</scope>
    <source>
        <strain evidence="1 2">UAMH 9510</strain>
    </source>
</reference>
<keyword evidence="2" id="KW-1185">Reference proteome</keyword>
<dbReference type="VEuPathDB" id="FungiDB:AJ78_07419"/>
<name>A0A1J9P5D1_9EURO</name>
<proteinExistence type="predicted"/>
<protein>
    <submittedName>
        <fullName evidence="1">Uncharacterized protein</fullName>
    </submittedName>
</protein>
<dbReference type="EMBL" id="LGRN01000473">
    <property type="protein sequence ID" value="OJD11913.1"/>
    <property type="molecule type" value="Genomic_DNA"/>
</dbReference>
<organism evidence="1 2">
    <name type="scientific">Emergomyces pasteurianus Ep9510</name>
    <dbReference type="NCBI Taxonomy" id="1447872"/>
    <lineage>
        <taxon>Eukaryota</taxon>
        <taxon>Fungi</taxon>
        <taxon>Dikarya</taxon>
        <taxon>Ascomycota</taxon>
        <taxon>Pezizomycotina</taxon>
        <taxon>Eurotiomycetes</taxon>
        <taxon>Eurotiomycetidae</taxon>
        <taxon>Onygenales</taxon>
        <taxon>Ajellomycetaceae</taxon>
        <taxon>Emergomyces</taxon>
    </lineage>
</organism>
<comment type="caution">
    <text evidence="1">The sequence shown here is derived from an EMBL/GenBank/DDBJ whole genome shotgun (WGS) entry which is preliminary data.</text>
</comment>
<dbReference type="Proteomes" id="UP000182235">
    <property type="component" value="Unassembled WGS sequence"/>
</dbReference>
<dbReference type="AlphaFoldDB" id="A0A1J9P5D1"/>
<sequence length="116" mass="12545">MTSPTFSIKDGLGVGACITSPTFPIKGGLGVGAYVDSLTPLIIISEVNPFARTVISSGIESLNGRLVTCDLNVGFIVGPLRDLPTDDLTSNVLSVLDIRFQRMYHRQRDNNEMAEF</sequence>